<proteinExistence type="inferred from homology"/>
<dbReference type="CDD" id="cd04047">
    <property type="entry name" value="C2B_Copine"/>
    <property type="match status" value="1"/>
</dbReference>
<dbReference type="InterPro" id="IPR036465">
    <property type="entry name" value="vWFA_dom_sf"/>
</dbReference>
<comment type="caution">
    <text evidence="5">The sequence shown here is derived from an EMBL/GenBank/DDBJ whole genome shotgun (WGS) entry which is preliminary data.</text>
</comment>
<evidence type="ECO:0000256" key="1">
    <source>
        <dbReference type="ARBA" id="ARBA00009048"/>
    </source>
</evidence>
<dbReference type="InterPro" id="IPR035892">
    <property type="entry name" value="C2_domain_sf"/>
</dbReference>
<dbReference type="InterPro" id="IPR045052">
    <property type="entry name" value="Copine"/>
</dbReference>
<feature type="domain" description="C2" evidence="3">
    <location>
        <begin position="23"/>
        <end position="153"/>
    </location>
</feature>
<dbReference type="Proteomes" id="UP001470230">
    <property type="component" value="Unassembled WGS sequence"/>
</dbReference>
<keyword evidence="6" id="KW-1185">Reference proteome</keyword>
<dbReference type="CDD" id="cd04048">
    <property type="entry name" value="C2A_Copine"/>
    <property type="match status" value="1"/>
</dbReference>
<sequence length="553" mass="62010">MKVAYSSYNNIPFQQKNDGIANYTGTESVNTNILSTINRTTTFPLVNLHVSAKKLKNVDIVTVSDPICVLFTFDTSKQKWVEFGRTEVIWNNLNPEWVTFFTVMYVFEIKQPLKFSVYDIDDNKKDLKKQKLIGEAEIELANIISAEKASQIDLFLPKSGENCGQLIITPEQVENCSSMVNFQIEGGKFKKIRAVGSPKPFYIIAKSTESGAYIPIYQSEVDKKMKWNEVTIPYQILCNIDSERPLRITIYDHKDHKSAHMVGYADTSFTHLSEGVNSPVDIINSKNKKVGTITVTKMSLDQRYNFYDYIHGGIQLNLITAIDFTASNRDPRNPSSLHYFAPSGDSMNQYQSCIRSVGEILCPYDSDQLFPVLGFGAKIAGVVQHCFPLTFNPQAPCVRGLDGILGAYQNALMQVQLSGPTLFAPTIRYASQLAVESFRESRTYTILLIITDGIINDMQDTADAIVDASALPISIIIVGVGNADFTAMNVLDADDEPLESRNGTKESRDLVQFVPFNKFAKMHYSVLATQVLDEVPRQLCEWAEMNNVKPYLM</sequence>
<dbReference type="SMART" id="SM00327">
    <property type="entry name" value="VWA"/>
    <property type="match status" value="1"/>
</dbReference>
<dbReference type="Pfam" id="PF00168">
    <property type="entry name" value="C2"/>
    <property type="match status" value="2"/>
</dbReference>
<dbReference type="InterPro" id="IPR002035">
    <property type="entry name" value="VWF_A"/>
</dbReference>
<gene>
    <name evidence="5" type="ORF">M9Y10_008604</name>
</gene>
<dbReference type="InterPro" id="IPR037768">
    <property type="entry name" value="C2B_Copine"/>
</dbReference>
<feature type="domain" description="VWFA" evidence="4">
    <location>
        <begin position="317"/>
        <end position="535"/>
    </location>
</feature>
<organism evidence="5 6">
    <name type="scientific">Tritrichomonas musculus</name>
    <dbReference type="NCBI Taxonomy" id="1915356"/>
    <lineage>
        <taxon>Eukaryota</taxon>
        <taxon>Metamonada</taxon>
        <taxon>Parabasalia</taxon>
        <taxon>Tritrichomonadida</taxon>
        <taxon>Tritrichomonadidae</taxon>
        <taxon>Tritrichomonas</taxon>
    </lineage>
</organism>
<evidence type="ECO:0000259" key="3">
    <source>
        <dbReference type="PROSITE" id="PS50004"/>
    </source>
</evidence>
<dbReference type="PANTHER" id="PTHR10857">
    <property type="entry name" value="COPINE"/>
    <property type="match status" value="1"/>
</dbReference>
<reference evidence="5 6" key="1">
    <citation type="submission" date="2024-04" db="EMBL/GenBank/DDBJ databases">
        <title>Tritrichomonas musculus Genome.</title>
        <authorList>
            <person name="Alves-Ferreira E."/>
            <person name="Grigg M."/>
            <person name="Lorenzi H."/>
            <person name="Galac M."/>
        </authorList>
    </citation>
    <scope>NUCLEOTIDE SEQUENCE [LARGE SCALE GENOMIC DNA]</scope>
    <source>
        <strain evidence="5 6">EAF2021</strain>
    </source>
</reference>
<dbReference type="SUPFAM" id="SSF53300">
    <property type="entry name" value="vWA-like"/>
    <property type="match status" value="1"/>
</dbReference>
<dbReference type="PANTHER" id="PTHR10857:SF106">
    <property type="entry name" value="C2 DOMAIN-CONTAINING PROTEIN"/>
    <property type="match status" value="1"/>
</dbReference>
<name>A0ABR2IYK1_9EUKA</name>
<keyword evidence="2" id="KW-0677">Repeat</keyword>
<dbReference type="Gene3D" id="3.40.50.410">
    <property type="entry name" value="von Willebrand factor, type A domain"/>
    <property type="match status" value="1"/>
</dbReference>
<evidence type="ECO:0000256" key="2">
    <source>
        <dbReference type="ARBA" id="ARBA00022737"/>
    </source>
</evidence>
<evidence type="ECO:0000313" key="5">
    <source>
        <dbReference type="EMBL" id="KAK8870717.1"/>
    </source>
</evidence>
<evidence type="ECO:0000313" key="6">
    <source>
        <dbReference type="Proteomes" id="UP001470230"/>
    </source>
</evidence>
<dbReference type="Pfam" id="PF07002">
    <property type="entry name" value="Copine"/>
    <property type="match status" value="1"/>
</dbReference>
<evidence type="ECO:0000259" key="4">
    <source>
        <dbReference type="PROSITE" id="PS50234"/>
    </source>
</evidence>
<dbReference type="InterPro" id="IPR010734">
    <property type="entry name" value="Copine_C"/>
</dbReference>
<accession>A0ABR2IYK1</accession>
<protein>
    <recommendedName>
        <fullName evidence="7">Copine family protein</fullName>
    </recommendedName>
</protein>
<dbReference type="SMART" id="SM00239">
    <property type="entry name" value="C2"/>
    <property type="match status" value="2"/>
</dbReference>
<dbReference type="InterPro" id="IPR000008">
    <property type="entry name" value="C2_dom"/>
</dbReference>
<dbReference type="PROSITE" id="PS50234">
    <property type="entry name" value="VWFA"/>
    <property type="match status" value="1"/>
</dbReference>
<dbReference type="Gene3D" id="2.60.40.150">
    <property type="entry name" value="C2 domain"/>
    <property type="match status" value="1"/>
</dbReference>
<dbReference type="PROSITE" id="PS50004">
    <property type="entry name" value="C2"/>
    <property type="match status" value="1"/>
</dbReference>
<dbReference type="SUPFAM" id="SSF49562">
    <property type="entry name" value="C2 domain (Calcium/lipid-binding domain, CaLB)"/>
    <property type="match status" value="1"/>
</dbReference>
<dbReference type="EMBL" id="JAPFFF010000014">
    <property type="protein sequence ID" value="KAK8870717.1"/>
    <property type="molecule type" value="Genomic_DNA"/>
</dbReference>
<evidence type="ECO:0008006" key="7">
    <source>
        <dbReference type="Google" id="ProtNLM"/>
    </source>
</evidence>
<comment type="similarity">
    <text evidence="1">Belongs to the copine family.</text>
</comment>